<organism evidence="5 6">
    <name type="scientific">Gigaspora margarita</name>
    <dbReference type="NCBI Taxonomy" id="4874"/>
    <lineage>
        <taxon>Eukaryota</taxon>
        <taxon>Fungi</taxon>
        <taxon>Fungi incertae sedis</taxon>
        <taxon>Mucoromycota</taxon>
        <taxon>Glomeromycotina</taxon>
        <taxon>Glomeromycetes</taxon>
        <taxon>Diversisporales</taxon>
        <taxon>Gigasporaceae</taxon>
        <taxon>Gigaspora</taxon>
    </lineage>
</organism>
<gene>
    <name evidence="5" type="ORF">F8M41_020962</name>
</gene>
<keyword evidence="3" id="KW-1133">Transmembrane helix</keyword>
<dbReference type="SUPFAM" id="SSF117281">
    <property type="entry name" value="Kelch motif"/>
    <property type="match status" value="1"/>
</dbReference>
<feature type="chain" id="PRO_5034082394" evidence="4">
    <location>
        <begin position="24"/>
        <end position="446"/>
    </location>
</feature>
<keyword evidence="4" id="KW-0732">Signal</keyword>
<comment type="caution">
    <text evidence="5">The sequence shown here is derived from an EMBL/GenBank/DDBJ whole genome shotgun (WGS) entry which is preliminary data.</text>
</comment>
<dbReference type="AlphaFoldDB" id="A0A8H4AHJ9"/>
<keyword evidence="3" id="KW-0472">Membrane</keyword>
<dbReference type="EMBL" id="WTPW01000599">
    <property type="protein sequence ID" value="KAF0496480.1"/>
    <property type="molecule type" value="Genomic_DNA"/>
</dbReference>
<keyword evidence="1" id="KW-0880">Kelch repeat</keyword>
<keyword evidence="3" id="KW-0812">Transmembrane</keyword>
<name>A0A8H4AHJ9_GIGMA</name>
<evidence type="ECO:0000256" key="2">
    <source>
        <dbReference type="ARBA" id="ARBA00022737"/>
    </source>
</evidence>
<reference evidence="5 6" key="1">
    <citation type="journal article" date="2019" name="Environ. Microbiol.">
        <title>At the nexus of three kingdoms: the genome of the mycorrhizal fungus Gigaspora margarita provides insights into plant, endobacterial and fungal interactions.</title>
        <authorList>
            <person name="Venice F."/>
            <person name="Ghignone S."/>
            <person name="Salvioli di Fossalunga A."/>
            <person name="Amselem J."/>
            <person name="Novero M."/>
            <person name="Xianan X."/>
            <person name="Sedzielewska Toro K."/>
            <person name="Morin E."/>
            <person name="Lipzen A."/>
            <person name="Grigoriev I.V."/>
            <person name="Henrissat B."/>
            <person name="Martin F.M."/>
            <person name="Bonfante P."/>
        </authorList>
    </citation>
    <scope>NUCLEOTIDE SEQUENCE [LARGE SCALE GENOMIC DNA]</scope>
    <source>
        <strain evidence="5 6">BEG34</strain>
    </source>
</reference>
<protein>
    <submittedName>
        <fullName evidence="5">Galactose oxidase</fullName>
    </submittedName>
</protein>
<evidence type="ECO:0000256" key="4">
    <source>
        <dbReference type="SAM" id="SignalP"/>
    </source>
</evidence>
<proteinExistence type="predicted"/>
<dbReference type="Pfam" id="PF24681">
    <property type="entry name" value="Kelch_KLHDC2_KLHL20_DRC7"/>
    <property type="match status" value="1"/>
</dbReference>
<dbReference type="PANTHER" id="PTHR46093:SF18">
    <property type="entry name" value="FIBRONECTIN TYPE-III DOMAIN-CONTAINING PROTEIN"/>
    <property type="match status" value="1"/>
</dbReference>
<accession>A0A8H4AHJ9</accession>
<sequence length="446" mass="50010">MKLFCYFSILLQNFQLFYVLVKAYTPTPRYAHSAALIGNKLYILGGDNDSPTTQFTPTKDFFYLDISVGFNTSNIPWTDLSNVVGTPKQSRAAVSAGGPNKDIIFLFGGGVENPSSDIPLVYTFDNLKNVWNTPTIKGIKPPRREYIKSVTDDTGKMYIFGGSYNIETGNSTWTFENRMDILDTIGLTWSIASQIQAPTPRDAFSATLLPNGIIANIGGYVVAGPTNLREISLYDTKNDVWETMTTVGTIPEVRAHHTSVLGLNNDRIIIYGGFSANKKIPIVHDLSVLDIRNKPYEWFIPNISGIIPPTPSRHTANIVGRYMIVTYGFIFSQEYINPSMYILDISDDSEYKWVKSFDPNSLPVSSLNPNPNSSSNSSPNQNEHSISTGTMIGVIIGTSLASILITMFALMVYRWYKKRNMHMQFQLMEIQNYRLIISNETRRLKC</sequence>
<evidence type="ECO:0000256" key="1">
    <source>
        <dbReference type="ARBA" id="ARBA00022441"/>
    </source>
</evidence>
<dbReference type="PANTHER" id="PTHR46093">
    <property type="entry name" value="ACYL-COA-BINDING DOMAIN-CONTAINING PROTEIN 5"/>
    <property type="match status" value="1"/>
</dbReference>
<feature type="transmembrane region" description="Helical" evidence="3">
    <location>
        <begin position="391"/>
        <end position="413"/>
    </location>
</feature>
<keyword evidence="6" id="KW-1185">Reference proteome</keyword>
<evidence type="ECO:0000313" key="5">
    <source>
        <dbReference type="EMBL" id="KAF0496480.1"/>
    </source>
</evidence>
<feature type="signal peptide" evidence="4">
    <location>
        <begin position="1"/>
        <end position="23"/>
    </location>
</feature>
<keyword evidence="2" id="KW-0677">Repeat</keyword>
<dbReference type="Proteomes" id="UP000439903">
    <property type="component" value="Unassembled WGS sequence"/>
</dbReference>
<dbReference type="OrthoDB" id="432528at2759"/>
<dbReference type="InterPro" id="IPR015915">
    <property type="entry name" value="Kelch-typ_b-propeller"/>
</dbReference>
<evidence type="ECO:0000256" key="3">
    <source>
        <dbReference type="SAM" id="Phobius"/>
    </source>
</evidence>
<dbReference type="Gene3D" id="2.120.10.80">
    <property type="entry name" value="Kelch-type beta propeller"/>
    <property type="match status" value="2"/>
</dbReference>
<evidence type="ECO:0000313" key="6">
    <source>
        <dbReference type="Proteomes" id="UP000439903"/>
    </source>
</evidence>